<evidence type="ECO:0000313" key="8">
    <source>
        <dbReference type="Proteomes" id="UP001186944"/>
    </source>
</evidence>
<organism evidence="7 8">
    <name type="scientific">Pinctada imbricata</name>
    <name type="common">Atlantic pearl-oyster</name>
    <name type="synonym">Pinctada martensii</name>
    <dbReference type="NCBI Taxonomy" id="66713"/>
    <lineage>
        <taxon>Eukaryota</taxon>
        <taxon>Metazoa</taxon>
        <taxon>Spiralia</taxon>
        <taxon>Lophotrochozoa</taxon>
        <taxon>Mollusca</taxon>
        <taxon>Bivalvia</taxon>
        <taxon>Autobranchia</taxon>
        <taxon>Pteriomorphia</taxon>
        <taxon>Pterioida</taxon>
        <taxon>Pterioidea</taxon>
        <taxon>Pteriidae</taxon>
        <taxon>Pinctada</taxon>
    </lineage>
</organism>
<accession>A0AA89CBS3</accession>
<evidence type="ECO:0000256" key="3">
    <source>
        <dbReference type="ARBA" id="ARBA00023242"/>
    </source>
</evidence>
<name>A0AA89CBS3_PINIB</name>
<feature type="region of interest" description="Disordered" evidence="5">
    <location>
        <begin position="445"/>
        <end position="464"/>
    </location>
</feature>
<dbReference type="GO" id="GO:0006355">
    <property type="term" value="P:regulation of DNA-templated transcription"/>
    <property type="evidence" value="ECO:0007669"/>
    <property type="project" value="InterPro"/>
</dbReference>
<evidence type="ECO:0000259" key="6">
    <source>
        <dbReference type="PROSITE" id="PS50071"/>
    </source>
</evidence>
<gene>
    <name evidence="7" type="ORF">FSP39_000634</name>
</gene>
<keyword evidence="3 4" id="KW-0539">Nucleus</keyword>
<reference evidence="7" key="1">
    <citation type="submission" date="2019-08" db="EMBL/GenBank/DDBJ databases">
        <title>The improved chromosome-level genome for the pearl oyster Pinctada fucata martensii using PacBio sequencing and Hi-C.</title>
        <authorList>
            <person name="Zheng Z."/>
        </authorList>
    </citation>
    <scope>NUCLEOTIDE SEQUENCE</scope>
    <source>
        <strain evidence="7">ZZ-2019</strain>
        <tissue evidence="7">Adductor muscle</tissue>
    </source>
</reference>
<evidence type="ECO:0000313" key="7">
    <source>
        <dbReference type="EMBL" id="KAK3104379.1"/>
    </source>
</evidence>
<dbReference type="PROSITE" id="PS50071">
    <property type="entry name" value="HOMEOBOX_2"/>
    <property type="match status" value="1"/>
</dbReference>
<evidence type="ECO:0000256" key="5">
    <source>
        <dbReference type="SAM" id="MobiDB-lite"/>
    </source>
</evidence>
<dbReference type="CDD" id="cd00086">
    <property type="entry name" value="homeodomain"/>
    <property type="match status" value="1"/>
</dbReference>
<evidence type="ECO:0000256" key="1">
    <source>
        <dbReference type="ARBA" id="ARBA00023125"/>
    </source>
</evidence>
<keyword evidence="8" id="KW-1185">Reference proteome</keyword>
<evidence type="ECO:0000256" key="4">
    <source>
        <dbReference type="PROSITE-ProRule" id="PRU00108"/>
    </source>
</evidence>
<keyword evidence="2 4" id="KW-0371">Homeobox</keyword>
<comment type="subcellular location">
    <subcellularLocation>
        <location evidence="4">Nucleus</location>
    </subcellularLocation>
</comment>
<comment type="caution">
    <text evidence="7">The sequence shown here is derived from an EMBL/GenBank/DDBJ whole genome shotgun (WGS) entry which is preliminary data.</text>
</comment>
<dbReference type="PANTHER" id="PTHR11850">
    <property type="entry name" value="HOMEOBOX PROTEIN TRANSCRIPTION FACTORS"/>
    <property type="match status" value="1"/>
</dbReference>
<dbReference type="GO" id="GO:0005634">
    <property type="term" value="C:nucleus"/>
    <property type="evidence" value="ECO:0007669"/>
    <property type="project" value="UniProtKB-SubCell"/>
</dbReference>
<dbReference type="InterPro" id="IPR050224">
    <property type="entry name" value="TALE_homeobox"/>
</dbReference>
<dbReference type="SUPFAM" id="SSF46689">
    <property type="entry name" value="Homeodomain-like"/>
    <property type="match status" value="1"/>
</dbReference>
<dbReference type="Gene3D" id="1.10.10.60">
    <property type="entry name" value="Homeodomain-like"/>
    <property type="match status" value="1"/>
</dbReference>
<dbReference type="InterPro" id="IPR009057">
    <property type="entry name" value="Homeodomain-like_sf"/>
</dbReference>
<dbReference type="InterPro" id="IPR008422">
    <property type="entry name" value="KN_HD"/>
</dbReference>
<dbReference type="GO" id="GO:0003677">
    <property type="term" value="F:DNA binding"/>
    <property type="evidence" value="ECO:0007669"/>
    <property type="project" value="UniProtKB-UniRule"/>
</dbReference>
<dbReference type="AlphaFoldDB" id="A0AA89CBS3"/>
<dbReference type="Pfam" id="PF05920">
    <property type="entry name" value="Homeobox_KN"/>
    <property type="match status" value="1"/>
</dbReference>
<dbReference type="InterPro" id="IPR001356">
    <property type="entry name" value="HD"/>
</dbReference>
<keyword evidence="1 4" id="KW-0238">DNA-binding</keyword>
<feature type="domain" description="Homeobox" evidence="6">
    <location>
        <begin position="393"/>
        <end position="456"/>
    </location>
</feature>
<dbReference type="EMBL" id="VSWD01000004">
    <property type="protein sequence ID" value="KAK3104379.1"/>
    <property type="molecule type" value="Genomic_DNA"/>
</dbReference>
<proteinExistence type="predicted"/>
<feature type="DNA-binding region" description="Homeobox" evidence="4">
    <location>
        <begin position="395"/>
        <end position="457"/>
    </location>
</feature>
<dbReference type="Proteomes" id="UP001186944">
    <property type="component" value="Unassembled WGS sequence"/>
</dbReference>
<sequence>MEHNADENDLNKTTVDDIFSLDGGPTFSQSLHIDTDTVEMPGRTAGAGTCDLASWAFSPIPVMSPSEPKSAQQFHRAHSDQPNTPGIQGSEYIYNSMATQDYYTMYQNHMTHDFHHLYQWYCTANYQCPSVPDRLYKAGSVQNVPMSVPYSPVSVPCEQNSGTDVNRCSTPELISALASIAPESESRQYRCISPLLSEANQVLSDDASCEIIKEEPSIEVKDSASVDYVHSTSTVTYQDSGYNSEMGMSPVYPYESKSSTLSSADVSFDDGNKENDSDVDCMAMCQPQKVFTMINYTSGQARPSDMLQKLCERQIQSNDISSTDLVTSMTSYGKSDYRPIQSKPIMYRPDGKAFVCHKMPPLVQHKPNVKRGESSAKRKISDLEVQDQMNREKSRQRHNQPLNLKAVSIMTGWYESHLENPYPTKAEKEEMARQGGITLTQVKSWFANKRNRSNNTKPNYRNGK</sequence>
<dbReference type="SMART" id="SM00389">
    <property type="entry name" value="HOX"/>
    <property type="match status" value="1"/>
</dbReference>
<protein>
    <recommendedName>
        <fullName evidence="6">Homeobox domain-containing protein</fullName>
    </recommendedName>
</protein>
<feature type="compositionally biased region" description="Polar residues" evidence="5">
    <location>
        <begin position="453"/>
        <end position="464"/>
    </location>
</feature>
<evidence type="ECO:0000256" key="2">
    <source>
        <dbReference type="ARBA" id="ARBA00023155"/>
    </source>
</evidence>